<protein>
    <submittedName>
        <fullName evidence="2">Putative secreted peptide</fullName>
    </submittedName>
</protein>
<evidence type="ECO:0000256" key="1">
    <source>
        <dbReference type="SAM" id="SignalP"/>
    </source>
</evidence>
<dbReference type="EMBL" id="GGFM01009387">
    <property type="protein sequence ID" value="MBW30138.1"/>
    <property type="molecule type" value="Transcribed_RNA"/>
</dbReference>
<feature type="chain" id="PRO_5015005562" evidence="1">
    <location>
        <begin position="22"/>
        <end position="119"/>
    </location>
</feature>
<organism evidence="2">
    <name type="scientific">Anopheles braziliensis</name>
    <dbReference type="NCBI Taxonomy" id="58242"/>
    <lineage>
        <taxon>Eukaryota</taxon>
        <taxon>Metazoa</taxon>
        <taxon>Ecdysozoa</taxon>
        <taxon>Arthropoda</taxon>
        <taxon>Hexapoda</taxon>
        <taxon>Insecta</taxon>
        <taxon>Pterygota</taxon>
        <taxon>Neoptera</taxon>
        <taxon>Endopterygota</taxon>
        <taxon>Diptera</taxon>
        <taxon>Nematocera</taxon>
        <taxon>Culicoidea</taxon>
        <taxon>Culicidae</taxon>
        <taxon>Anophelinae</taxon>
        <taxon>Anopheles</taxon>
    </lineage>
</organism>
<feature type="signal peptide" evidence="1">
    <location>
        <begin position="1"/>
        <end position="21"/>
    </location>
</feature>
<dbReference type="AlphaFoldDB" id="A0A2M3ZP02"/>
<name>A0A2M3ZP02_9DIPT</name>
<keyword evidence="1" id="KW-0732">Signal</keyword>
<reference evidence="2" key="1">
    <citation type="submission" date="2018-01" db="EMBL/GenBank/DDBJ databases">
        <title>An insight into the sialome of Amazonian anophelines.</title>
        <authorList>
            <person name="Ribeiro J.M."/>
            <person name="Scarpassa V."/>
            <person name="Calvo E."/>
        </authorList>
    </citation>
    <scope>NUCLEOTIDE SEQUENCE</scope>
    <source>
        <tissue evidence="2">Salivary glands</tissue>
    </source>
</reference>
<accession>A0A2M3ZP02</accession>
<evidence type="ECO:0000313" key="2">
    <source>
        <dbReference type="EMBL" id="MBW30138.1"/>
    </source>
</evidence>
<sequence>MCVLCLLFVCFARTNPPFVLGESIDTCVHILLRIALLPLFSGLSQTFSSSSSSCTSVCLVCSNQWYAYDVDQSMRMQSHFAFRLPSSSFSSTLVNVNHGPGIASKPFCKSYEIRVAHAL</sequence>
<proteinExistence type="predicted"/>